<evidence type="ECO:0000256" key="2">
    <source>
        <dbReference type="ARBA" id="ARBA00022741"/>
    </source>
</evidence>
<evidence type="ECO:0000256" key="1">
    <source>
        <dbReference type="ARBA" id="ARBA00022598"/>
    </source>
</evidence>
<dbReference type="Proteomes" id="UP000236724">
    <property type="component" value="Unassembled WGS sequence"/>
</dbReference>
<organism evidence="6 7">
    <name type="scientific">Candidatus Venteria ishoeyi</name>
    <dbReference type="NCBI Taxonomy" id="1899563"/>
    <lineage>
        <taxon>Bacteria</taxon>
        <taxon>Pseudomonadati</taxon>
        <taxon>Pseudomonadota</taxon>
        <taxon>Gammaproteobacteria</taxon>
        <taxon>Thiotrichales</taxon>
        <taxon>Thiotrichaceae</taxon>
        <taxon>Venteria</taxon>
    </lineage>
</organism>
<keyword evidence="4" id="KW-0030">Aminoacyl-tRNA synthetase</keyword>
<keyword evidence="7" id="KW-1185">Reference proteome</keyword>
<feature type="domain" description="Cysteinyl-tRNA ligase anticodon binding" evidence="5">
    <location>
        <begin position="55"/>
        <end position="99"/>
    </location>
</feature>
<name>A0A1H6F505_9GAMM</name>
<evidence type="ECO:0000259" key="5">
    <source>
        <dbReference type="Pfam" id="PF23493"/>
    </source>
</evidence>
<dbReference type="Gene3D" id="1.20.120.1910">
    <property type="entry name" value="Cysteine-tRNA ligase, C-terminal anti-codon recognition domain"/>
    <property type="match status" value="1"/>
</dbReference>
<evidence type="ECO:0000256" key="3">
    <source>
        <dbReference type="ARBA" id="ARBA00022840"/>
    </source>
</evidence>
<evidence type="ECO:0000313" key="7">
    <source>
        <dbReference type="Proteomes" id="UP000236724"/>
    </source>
</evidence>
<dbReference type="SUPFAM" id="SSF47323">
    <property type="entry name" value="Anticodon-binding domain of a subclass of class I aminoacyl-tRNA synthetases"/>
    <property type="match status" value="1"/>
</dbReference>
<reference evidence="6 7" key="1">
    <citation type="submission" date="2016-10" db="EMBL/GenBank/DDBJ databases">
        <authorList>
            <person name="de Groot N.N."/>
        </authorList>
    </citation>
    <scope>NUCLEOTIDE SEQUENCE [LARGE SCALE GENOMIC DNA]</scope>
    <source>
        <strain evidence="6">MBHS1</strain>
    </source>
</reference>
<evidence type="ECO:0000313" key="6">
    <source>
        <dbReference type="EMBL" id="SEH05220.1"/>
    </source>
</evidence>
<dbReference type="InterPro" id="IPR056411">
    <property type="entry name" value="CysS_C"/>
</dbReference>
<dbReference type="GO" id="GO:0005524">
    <property type="term" value="F:ATP binding"/>
    <property type="evidence" value="ECO:0007669"/>
    <property type="project" value="UniProtKB-KW"/>
</dbReference>
<dbReference type="Pfam" id="PF23493">
    <property type="entry name" value="CysS_C"/>
    <property type="match status" value="1"/>
</dbReference>
<keyword evidence="3" id="KW-0067">ATP-binding</keyword>
<dbReference type="GO" id="GO:0006418">
    <property type="term" value="P:tRNA aminoacylation for protein translation"/>
    <property type="evidence" value="ECO:0007669"/>
    <property type="project" value="InterPro"/>
</dbReference>
<dbReference type="AlphaFoldDB" id="A0A1H6F505"/>
<dbReference type="EC" id="6.1.1.16" evidence="6"/>
<protein>
    <submittedName>
        <fullName evidence="6">Cysteine--tRNA ligase</fullName>
        <ecNumber evidence="6">6.1.1.16</ecNumber>
    </submittedName>
</protein>
<dbReference type="RefSeq" id="WP_286019081.1">
    <property type="nucleotide sequence ID" value="NZ_FMSV02000174.1"/>
</dbReference>
<keyword evidence="2" id="KW-0547">Nucleotide-binding</keyword>
<dbReference type="GO" id="GO:0004817">
    <property type="term" value="F:cysteine-tRNA ligase activity"/>
    <property type="evidence" value="ECO:0007669"/>
    <property type="project" value="UniProtKB-EC"/>
</dbReference>
<dbReference type="InterPro" id="IPR009080">
    <property type="entry name" value="tRNAsynth_Ia_anticodon-bd"/>
</dbReference>
<keyword evidence="1 6" id="KW-0436">Ligase</keyword>
<evidence type="ECO:0000256" key="4">
    <source>
        <dbReference type="ARBA" id="ARBA00023146"/>
    </source>
</evidence>
<accession>A0A1H6F505</accession>
<sequence>MFDAVRQINSIADGKEQINLTDLDQLKKIFHTFTFEVLGLHEEEKQDNNSGKTSELIELLLNMRVEAKTNKDWSMCDRIRDELKNMGILVKDKKDGFEWEIE</sequence>
<dbReference type="EMBL" id="FMSV02000174">
    <property type="protein sequence ID" value="SEH05220.1"/>
    <property type="molecule type" value="Genomic_DNA"/>
</dbReference>
<proteinExistence type="predicted"/>
<gene>
    <name evidence="6" type="primary">cysS_1</name>
    <name evidence="6" type="ORF">MBHS_01073</name>
</gene>